<evidence type="ECO:0000313" key="2">
    <source>
        <dbReference type="Proteomes" id="UP001569414"/>
    </source>
</evidence>
<dbReference type="SUPFAM" id="SSF54427">
    <property type="entry name" value="NTF2-like"/>
    <property type="match status" value="1"/>
</dbReference>
<keyword evidence="2" id="KW-1185">Reference proteome</keyword>
<comment type="caution">
    <text evidence="1">The sequence shown here is derived from an EMBL/GenBank/DDBJ whole genome shotgun (WGS) entry which is preliminary data.</text>
</comment>
<organism evidence="1 2">
    <name type="scientific">Microbulbifer echini</name>
    <dbReference type="NCBI Taxonomy" id="1529067"/>
    <lineage>
        <taxon>Bacteria</taxon>
        <taxon>Pseudomonadati</taxon>
        <taxon>Pseudomonadota</taxon>
        <taxon>Gammaproteobacteria</taxon>
        <taxon>Cellvibrionales</taxon>
        <taxon>Microbulbiferaceae</taxon>
        <taxon>Microbulbifer</taxon>
    </lineage>
</organism>
<accession>A0ABV4NTU1</accession>
<dbReference type="PANTHER" id="PTHR38436:SF1">
    <property type="entry name" value="ESTER CYCLASE"/>
    <property type="match status" value="1"/>
</dbReference>
<dbReference type="Gene3D" id="3.10.450.50">
    <property type="match status" value="1"/>
</dbReference>
<dbReference type="InterPro" id="IPR032710">
    <property type="entry name" value="NTF2-like_dom_sf"/>
</dbReference>
<dbReference type="Proteomes" id="UP001569414">
    <property type="component" value="Unassembled WGS sequence"/>
</dbReference>
<dbReference type="InterPro" id="IPR009959">
    <property type="entry name" value="Cyclase_SnoaL-like"/>
</dbReference>
<protein>
    <submittedName>
        <fullName evidence="1">Ester cyclase</fullName>
    </submittedName>
</protein>
<reference evidence="1 2" key="1">
    <citation type="submission" date="2024-08" db="EMBL/GenBank/DDBJ databases">
        <authorList>
            <person name="Ishaq N."/>
        </authorList>
    </citation>
    <scope>NUCLEOTIDE SEQUENCE [LARGE SCALE GENOMIC DNA]</scope>
    <source>
        <strain evidence="1 2">JCM 30400</strain>
    </source>
</reference>
<sequence>MSANHKATSRKLLELWGDNTPHEASNYLSANYKNHQMPDASSGTSAKSLAEWQDLVTEFHRGFSDVKMEILLQVEEGDYVCTRWRITATHTGKFMQYEPTHKTTSWTGIHTDRYEGGKMAESWVDWDKYSFLEDLGLIG</sequence>
<gene>
    <name evidence="1" type="ORF">ACCI51_18005</name>
</gene>
<dbReference type="PANTHER" id="PTHR38436">
    <property type="entry name" value="POLYKETIDE CYCLASE SNOAL-LIKE DOMAIN"/>
    <property type="match status" value="1"/>
</dbReference>
<name>A0ABV4NTU1_9GAMM</name>
<proteinExistence type="predicted"/>
<dbReference type="Pfam" id="PF07366">
    <property type="entry name" value="SnoaL"/>
    <property type="match status" value="1"/>
</dbReference>
<dbReference type="EMBL" id="JBGMEL010000025">
    <property type="protein sequence ID" value="MFA0792436.1"/>
    <property type="molecule type" value="Genomic_DNA"/>
</dbReference>
<dbReference type="RefSeq" id="WP_299587303.1">
    <property type="nucleotide sequence ID" value="NZ_JBGMEL010000025.1"/>
</dbReference>
<evidence type="ECO:0000313" key="1">
    <source>
        <dbReference type="EMBL" id="MFA0792436.1"/>
    </source>
</evidence>